<evidence type="ECO:0000313" key="9">
    <source>
        <dbReference type="Proteomes" id="UP000180088"/>
    </source>
</evidence>
<feature type="domain" description="Multidrug resistance protein MdtA-like alpha-helical hairpin" evidence="4">
    <location>
        <begin position="96"/>
        <end position="164"/>
    </location>
</feature>
<dbReference type="OrthoDB" id="9783047at2"/>
<dbReference type="STRING" id="1903179.BI347_21770"/>
<dbReference type="Gene3D" id="2.40.420.20">
    <property type="match status" value="1"/>
</dbReference>
<dbReference type="Pfam" id="PF25876">
    <property type="entry name" value="HH_MFP_RND"/>
    <property type="match status" value="1"/>
</dbReference>
<dbReference type="GO" id="GO:0046677">
    <property type="term" value="P:response to antibiotic"/>
    <property type="evidence" value="ECO:0007669"/>
    <property type="project" value="TreeGrafter"/>
</dbReference>
<dbReference type="Pfam" id="PF25944">
    <property type="entry name" value="Beta-barrel_RND"/>
    <property type="match status" value="1"/>
</dbReference>
<sequence>MRKWMIVAMTVGVAACRGPAEAPATDKPPEVGVVTLAAQDVTLKVELAGRTVAYRSAEVRPQVSGIVLQRHFVEGSQVKAGQLLYQIDPASYQAALQQAEATLASARAALANLRSRAQRYAELAKIDGISRQDGEEADAEYRKGLAAERAGTAAVAAARVELARTRVLAPISGRIGRSSVSEGALVTAGQSAALATIQQLDPIYVDVTQSSQELLRLKRRQADGELAPSGTRALLRLEDGSPYAQAGRLRFAELNVDRLSGAVTLRAEFPNPDGLLLPGMYVRVELEQGVQRNAVLAPQQGVSHDEQGRATALVLLADKRVEQRVLTTQGTQGAYWLVTAGLGAGDRLIVDGLQRARPGETATPVALPAKQGRG</sequence>
<dbReference type="Gene3D" id="2.40.30.170">
    <property type="match status" value="1"/>
</dbReference>
<feature type="domain" description="Multidrug resistance protein MdtA-like beta-barrel" evidence="6">
    <location>
        <begin position="202"/>
        <end position="289"/>
    </location>
</feature>
<dbReference type="Pfam" id="PF25967">
    <property type="entry name" value="RND-MFP_C"/>
    <property type="match status" value="1"/>
</dbReference>
<proteinExistence type="inferred from homology"/>
<evidence type="ECO:0000259" key="7">
    <source>
        <dbReference type="Pfam" id="PF25967"/>
    </source>
</evidence>
<evidence type="ECO:0000259" key="6">
    <source>
        <dbReference type="Pfam" id="PF25944"/>
    </source>
</evidence>
<dbReference type="InterPro" id="IPR006143">
    <property type="entry name" value="RND_pump_MFP"/>
</dbReference>
<dbReference type="InterPro" id="IPR058624">
    <property type="entry name" value="MdtA-like_HH"/>
</dbReference>
<organism evidence="8 9">
    <name type="scientific">Chromobacterium sphagni</name>
    <dbReference type="NCBI Taxonomy" id="1903179"/>
    <lineage>
        <taxon>Bacteria</taxon>
        <taxon>Pseudomonadati</taxon>
        <taxon>Pseudomonadota</taxon>
        <taxon>Betaproteobacteria</taxon>
        <taxon>Neisseriales</taxon>
        <taxon>Chromobacteriaceae</taxon>
        <taxon>Chromobacterium</taxon>
    </lineage>
</organism>
<dbReference type="GO" id="GO:0030313">
    <property type="term" value="C:cell envelope"/>
    <property type="evidence" value="ECO:0007669"/>
    <property type="project" value="UniProtKB-SubCell"/>
</dbReference>
<dbReference type="Pfam" id="PF25917">
    <property type="entry name" value="BSH_RND"/>
    <property type="match status" value="1"/>
</dbReference>
<dbReference type="InterPro" id="IPR058625">
    <property type="entry name" value="MdtA-like_BSH"/>
</dbReference>
<dbReference type="Gene3D" id="1.10.287.470">
    <property type="entry name" value="Helix hairpin bin"/>
    <property type="match status" value="1"/>
</dbReference>
<protein>
    <submittedName>
        <fullName evidence="8">Efflux transporter periplasmic adaptor subunit</fullName>
    </submittedName>
</protein>
<feature type="coiled-coil region" evidence="3">
    <location>
        <begin position="96"/>
        <end position="123"/>
    </location>
</feature>
<dbReference type="PROSITE" id="PS51257">
    <property type="entry name" value="PROKAR_LIPOPROTEIN"/>
    <property type="match status" value="1"/>
</dbReference>
<dbReference type="GO" id="GO:0022857">
    <property type="term" value="F:transmembrane transporter activity"/>
    <property type="evidence" value="ECO:0007669"/>
    <property type="project" value="InterPro"/>
</dbReference>
<dbReference type="SUPFAM" id="SSF111369">
    <property type="entry name" value="HlyD-like secretion proteins"/>
    <property type="match status" value="1"/>
</dbReference>
<feature type="domain" description="Multidrug resistance protein MdtA-like C-terminal permuted SH3" evidence="7">
    <location>
        <begin position="293"/>
        <end position="355"/>
    </location>
</feature>
<evidence type="ECO:0000259" key="5">
    <source>
        <dbReference type="Pfam" id="PF25917"/>
    </source>
</evidence>
<keyword evidence="3" id="KW-0175">Coiled coil</keyword>
<gene>
    <name evidence="8" type="ORF">BI347_21770</name>
</gene>
<comment type="subcellular location">
    <subcellularLocation>
        <location evidence="1">Cell envelope</location>
    </subcellularLocation>
</comment>
<evidence type="ECO:0000259" key="4">
    <source>
        <dbReference type="Pfam" id="PF25876"/>
    </source>
</evidence>
<dbReference type="RefSeq" id="WP_071117083.1">
    <property type="nucleotide sequence ID" value="NZ_MKCS01000004.1"/>
</dbReference>
<dbReference type="PANTHER" id="PTHR30158">
    <property type="entry name" value="ACRA/E-RELATED COMPONENT OF DRUG EFFLUX TRANSPORTER"/>
    <property type="match status" value="1"/>
</dbReference>
<dbReference type="Gene3D" id="2.40.50.100">
    <property type="match status" value="1"/>
</dbReference>
<dbReference type="NCBIfam" id="TIGR01730">
    <property type="entry name" value="RND_mfp"/>
    <property type="match status" value="1"/>
</dbReference>
<evidence type="ECO:0000313" key="8">
    <source>
        <dbReference type="EMBL" id="OHX10412.1"/>
    </source>
</evidence>
<dbReference type="InterPro" id="IPR058626">
    <property type="entry name" value="MdtA-like_b-barrel"/>
</dbReference>
<reference evidence="8 9" key="1">
    <citation type="submission" date="2016-09" db="EMBL/GenBank/DDBJ databases">
        <title>Chromobacterium muskegensis sp. nov., an insecticidal bacterium isolated from Sphagnum bogs.</title>
        <authorList>
            <person name="Sparks M.E."/>
            <person name="Blackburn M.B."/>
            <person name="Gundersen-Rindal D.E."/>
            <person name="Mitchell A."/>
            <person name="Farrar R."/>
            <person name="Kuhar D."/>
        </authorList>
    </citation>
    <scope>NUCLEOTIDE SEQUENCE [LARGE SCALE GENOMIC DNA]</scope>
    <source>
        <strain evidence="8 9">37-2</strain>
    </source>
</reference>
<dbReference type="FunFam" id="2.40.420.20:FF:000001">
    <property type="entry name" value="Efflux RND transporter periplasmic adaptor subunit"/>
    <property type="match status" value="1"/>
</dbReference>
<dbReference type="Proteomes" id="UP000180088">
    <property type="component" value="Unassembled WGS sequence"/>
</dbReference>
<comment type="similarity">
    <text evidence="2">Belongs to the membrane fusion protein (MFP) (TC 8.A.1) family.</text>
</comment>
<evidence type="ECO:0000256" key="3">
    <source>
        <dbReference type="SAM" id="Coils"/>
    </source>
</evidence>
<comment type="caution">
    <text evidence="8">The sequence shown here is derived from an EMBL/GenBank/DDBJ whole genome shotgun (WGS) entry which is preliminary data.</text>
</comment>
<dbReference type="InterPro" id="IPR058627">
    <property type="entry name" value="MdtA-like_C"/>
</dbReference>
<feature type="domain" description="Multidrug resistance protein MdtA-like barrel-sandwich hybrid" evidence="5">
    <location>
        <begin position="55"/>
        <end position="198"/>
    </location>
</feature>
<evidence type="ECO:0000256" key="1">
    <source>
        <dbReference type="ARBA" id="ARBA00004196"/>
    </source>
</evidence>
<dbReference type="EMBL" id="MKCS01000004">
    <property type="protein sequence ID" value="OHX10412.1"/>
    <property type="molecule type" value="Genomic_DNA"/>
</dbReference>
<evidence type="ECO:0000256" key="2">
    <source>
        <dbReference type="ARBA" id="ARBA00009477"/>
    </source>
</evidence>
<accession>A0A1S1WU57</accession>
<dbReference type="PANTHER" id="PTHR30158:SF3">
    <property type="entry name" value="MULTIDRUG EFFLUX PUMP SUBUNIT ACRA-RELATED"/>
    <property type="match status" value="1"/>
</dbReference>
<dbReference type="GO" id="GO:0005886">
    <property type="term" value="C:plasma membrane"/>
    <property type="evidence" value="ECO:0007669"/>
    <property type="project" value="TreeGrafter"/>
</dbReference>
<name>A0A1S1WU57_9NEIS</name>
<dbReference type="AlphaFoldDB" id="A0A1S1WU57"/>